<dbReference type="InterPro" id="IPR029058">
    <property type="entry name" value="AB_hydrolase_fold"/>
</dbReference>
<feature type="domain" description="AB hydrolase-1" evidence="1">
    <location>
        <begin position="27"/>
        <end position="248"/>
    </location>
</feature>
<dbReference type="PANTHER" id="PTHR43194:SF2">
    <property type="entry name" value="PEROXISOMAL MEMBRANE PROTEIN LPX1"/>
    <property type="match status" value="1"/>
</dbReference>
<dbReference type="EMBL" id="CADCTU010000254">
    <property type="protein sequence ID" value="CAA9305372.1"/>
    <property type="molecule type" value="Genomic_DNA"/>
</dbReference>
<dbReference type="Pfam" id="PF12697">
    <property type="entry name" value="Abhydrolase_6"/>
    <property type="match status" value="1"/>
</dbReference>
<accession>A0A6J4KHY5</accession>
<organism evidence="2">
    <name type="scientific">uncultured Gemmatimonadaceae bacterium</name>
    <dbReference type="NCBI Taxonomy" id="246130"/>
    <lineage>
        <taxon>Bacteria</taxon>
        <taxon>Pseudomonadati</taxon>
        <taxon>Gemmatimonadota</taxon>
        <taxon>Gemmatimonadia</taxon>
        <taxon>Gemmatimonadales</taxon>
        <taxon>Gemmatimonadaceae</taxon>
        <taxon>environmental samples</taxon>
    </lineage>
</organism>
<dbReference type="AlphaFoldDB" id="A0A6J4KHY5"/>
<reference evidence="2" key="1">
    <citation type="submission" date="2020-02" db="EMBL/GenBank/DDBJ databases">
        <authorList>
            <person name="Meier V. D."/>
        </authorList>
    </citation>
    <scope>NUCLEOTIDE SEQUENCE</scope>
    <source>
        <strain evidence="2">AVDCRST_MAG11</strain>
    </source>
</reference>
<evidence type="ECO:0000259" key="1">
    <source>
        <dbReference type="Pfam" id="PF12697"/>
    </source>
</evidence>
<dbReference type="SUPFAM" id="SSF53474">
    <property type="entry name" value="alpha/beta-Hydrolases"/>
    <property type="match status" value="1"/>
</dbReference>
<dbReference type="Gene3D" id="3.40.50.1820">
    <property type="entry name" value="alpha/beta hydrolase"/>
    <property type="match status" value="1"/>
</dbReference>
<evidence type="ECO:0000313" key="2">
    <source>
        <dbReference type="EMBL" id="CAA9305372.1"/>
    </source>
</evidence>
<proteinExistence type="predicted"/>
<dbReference type="InterPro" id="IPR050228">
    <property type="entry name" value="Carboxylesterase_BioH"/>
</dbReference>
<gene>
    <name evidence="2" type="ORF">AVDCRST_MAG11-1119</name>
</gene>
<name>A0A6J4KHY5_9BACT</name>
<dbReference type="InterPro" id="IPR000073">
    <property type="entry name" value="AB_hydrolase_1"/>
</dbReference>
<sequence>MLDTLTIDGLTVTVARGAPGGLPRPPLLLVHGISGGAWYWARYQGFLAERGYTSHAVDLRGRGASRPVADLGRVTMADYVADALAVAGRLPAPPVVIGHSMGGLVAQKLAEAGAVRAAVLLCSAPPRGIVLASRALVARQLKHLPAMLRGRPVAGSRADHDVLTFNRVPEGERPALFDRLVPESGRVARELSVGAVAVDAARVRCPVLVASAEHDRFVPPAVGRRIARKYGAAFRLFAGHGHFLVWEPRWEGPAAEVERWIAEEAAA</sequence>
<dbReference type="PANTHER" id="PTHR43194">
    <property type="entry name" value="HYDROLASE ALPHA/BETA FOLD FAMILY"/>
    <property type="match status" value="1"/>
</dbReference>
<protein>
    <recommendedName>
        <fullName evidence="1">AB hydrolase-1 domain-containing protein</fullName>
    </recommendedName>
</protein>